<organism evidence="2 3">
    <name type="scientific">Leptospira santarosai</name>
    <dbReference type="NCBI Taxonomy" id="28183"/>
    <lineage>
        <taxon>Bacteria</taxon>
        <taxon>Pseudomonadati</taxon>
        <taxon>Spirochaetota</taxon>
        <taxon>Spirochaetia</taxon>
        <taxon>Leptospirales</taxon>
        <taxon>Leptospiraceae</taxon>
        <taxon>Leptospira</taxon>
    </lineage>
</organism>
<sequence length="164" mass="19577">MVSREQKQEAIALIKLKLGERKSCRLLKVSRTGFRNRFKFFDKDKDLKERIRELAYKNKRAGCRQIHDFIRKEERVNHKRIYRLYLGLKYRIKRKRKRLPLPTVPKLLPKTLGERWTMDFMSDSLYSGKRFIILNVIDDYGRLAIATQPEFSIPSEIASSQNSE</sequence>
<feature type="domain" description="HTH-like" evidence="1">
    <location>
        <begin position="44"/>
        <end position="98"/>
    </location>
</feature>
<dbReference type="PANTHER" id="PTHR47515">
    <property type="entry name" value="LOW CALCIUM RESPONSE LOCUS PROTEIN T"/>
    <property type="match status" value="1"/>
</dbReference>
<evidence type="ECO:0000313" key="2">
    <source>
        <dbReference type="EMBL" id="AVQ13357.1"/>
    </source>
</evidence>
<dbReference type="PANTHER" id="PTHR47515:SF1">
    <property type="entry name" value="BLR2054 PROTEIN"/>
    <property type="match status" value="1"/>
</dbReference>
<reference evidence="2 3" key="1">
    <citation type="journal article" date="2015" name="Genome Announc.">
        <title>Draft Genome Sequences of Leptospira santarosai Strains U160, U164, and U233, Isolated from Asymptomatic Cattle.</title>
        <authorList>
            <person name="Kremer F.S."/>
            <person name="Eslabao M.R."/>
            <person name="Provisor M."/>
            <person name="Woloski R.D."/>
            <person name="Ramires O.V."/>
            <person name="Moreno L.Z."/>
            <person name="Moreno A.M."/>
            <person name="Hamond C."/>
            <person name="Lilenbaum W."/>
            <person name="Dellagostin O.A."/>
        </authorList>
    </citation>
    <scope>NUCLEOTIDE SEQUENCE [LARGE SCALE GENOMIC DNA]</scope>
    <source>
        <strain evidence="2 3">U160</strain>
    </source>
</reference>
<dbReference type="AlphaFoldDB" id="A0A2P1QX90"/>
<accession>A0A2P1QX90</accession>
<dbReference type="Pfam" id="PF13276">
    <property type="entry name" value="HTH_21"/>
    <property type="match status" value="1"/>
</dbReference>
<gene>
    <name evidence="2" type="ORF">XB16_3058</name>
</gene>
<dbReference type="Proteomes" id="UP000033961">
    <property type="component" value="Chromosome I"/>
</dbReference>
<evidence type="ECO:0000259" key="1">
    <source>
        <dbReference type="Pfam" id="PF13276"/>
    </source>
</evidence>
<proteinExistence type="predicted"/>
<name>A0A2P1QX90_9LEPT</name>
<evidence type="ECO:0000313" key="3">
    <source>
        <dbReference type="Proteomes" id="UP000033961"/>
    </source>
</evidence>
<protein>
    <submittedName>
        <fullName evidence="2">HTH-like domain protein</fullName>
    </submittedName>
</protein>
<dbReference type="InterPro" id="IPR025948">
    <property type="entry name" value="HTH-like_dom"/>
</dbReference>
<dbReference type="EMBL" id="CP027843">
    <property type="protein sequence ID" value="AVQ13357.1"/>
    <property type="molecule type" value="Genomic_DNA"/>
</dbReference>